<dbReference type="PROSITE" id="PS00041">
    <property type="entry name" value="HTH_ARAC_FAMILY_1"/>
    <property type="match status" value="1"/>
</dbReference>
<dbReference type="PANTHER" id="PTHR43280:SF28">
    <property type="entry name" value="HTH-TYPE TRANSCRIPTIONAL ACTIVATOR RHAS"/>
    <property type="match status" value="1"/>
</dbReference>
<protein>
    <submittedName>
        <fullName evidence="7">Two-component system response regulator YesN</fullName>
    </submittedName>
</protein>
<dbReference type="GO" id="GO:0000160">
    <property type="term" value="P:phosphorelay signal transduction system"/>
    <property type="evidence" value="ECO:0007669"/>
    <property type="project" value="InterPro"/>
</dbReference>
<dbReference type="Gene3D" id="3.40.50.2300">
    <property type="match status" value="1"/>
</dbReference>
<keyword evidence="2" id="KW-0238">DNA-binding</keyword>
<dbReference type="Gene3D" id="1.10.10.60">
    <property type="entry name" value="Homeodomain-like"/>
    <property type="match status" value="2"/>
</dbReference>
<name>A0A368YFA5_9BACI</name>
<dbReference type="GO" id="GO:0003700">
    <property type="term" value="F:DNA-binding transcription factor activity"/>
    <property type="evidence" value="ECO:0007669"/>
    <property type="project" value="InterPro"/>
</dbReference>
<sequence>MIKVLIVEDDQLVRKGLVSAMPWNEFNMMVVGEASNGQKALDFLRNNKVDLVITDLNMPKMSGLEFMRITNDLYSNVFIAVLTLHQDFEYIQEALRLGAIDFITKVQLEKENFHNVLRRLEDRINKELPHFKNSNNQKWTYETGKVLAIFSSESEVSPHSINKITNECEVQQVNDQIIICVPSEKVTVEEITENLIEVVRYKEAWHLVLIDGVEGAFPSVVHRCLEEYHGKLLFYDIRENEYLYQKSLKEIERINQNSRINLSSIRNRIYDFKWVLDDDLYGQLLSIIYEQHFVKEDLYNLMVEMVERWNDKYSFVMTFQLDSPNEFSNWQELKGWLDRFRFHSNFQSKHLYATDVMKSIWLALDMMQSNMQEAWTADYIAKEVNMSRSYFNKCFKEIVGKSFNHYLREIRLEYAKELLLHTNESIYWIAEKIGYMDEKYFSKLFKDYTGQLPSVFRKNGEM</sequence>
<dbReference type="Proteomes" id="UP000252585">
    <property type="component" value="Unassembled WGS sequence"/>
</dbReference>
<dbReference type="GO" id="GO:0043565">
    <property type="term" value="F:sequence-specific DNA binding"/>
    <property type="evidence" value="ECO:0007669"/>
    <property type="project" value="InterPro"/>
</dbReference>
<dbReference type="Pfam" id="PF12833">
    <property type="entry name" value="HTH_18"/>
    <property type="match status" value="1"/>
</dbReference>
<evidence type="ECO:0000313" key="7">
    <source>
        <dbReference type="EMBL" id="RCW77547.1"/>
    </source>
</evidence>
<dbReference type="AlphaFoldDB" id="A0A368YFA5"/>
<accession>A0A368YFA5</accession>
<dbReference type="PANTHER" id="PTHR43280">
    <property type="entry name" value="ARAC-FAMILY TRANSCRIPTIONAL REGULATOR"/>
    <property type="match status" value="1"/>
</dbReference>
<dbReference type="RefSeq" id="WP_114351469.1">
    <property type="nucleotide sequence ID" value="NZ_QPJJ01000001.1"/>
</dbReference>
<proteinExistence type="predicted"/>
<feature type="modified residue" description="4-aspartylphosphate" evidence="4">
    <location>
        <position position="55"/>
    </location>
</feature>
<dbReference type="PROSITE" id="PS01124">
    <property type="entry name" value="HTH_ARAC_FAMILY_2"/>
    <property type="match status" value="1"/>
</dbReference>
<keyword evidence="4" id="KW-0597">Phosphoprotein</keyword>
<keyword evidence="8" id="KW-1185">Reference proteome</keyword>
<evidence type="ECO:0000256" key="3">
    <source>
        <dbReference type="ARBA" id="ARBA00023163"/>
    </source>
</evidence>
<reference evidence="7 8" key="1">
    <citation type="submission" date="2018-07" db="EMBL/GenBank/DDBJ databases">
        <title>Genomic Encyclopedia of Type Strains, Phase IV (KMG-IV): sequencing the most valuable type-strain genomes for metagenomic binning, comparative biology and taxonomic classification.</title>
        <authorList>
            <person name="Goeker M."/>
        </authorList>
    </citation>
    <scope>NUCLEOTIDE SEQUENCE [LARGE SCALE GENOMIC DNA]</scope>
    <source>
        <strain evidence="7 8">DSM 27696</strain>
    </source>
</reference>
<keyword evidence="1" id="KW-0805">Transcription regulation</keyword>
<dbReference type="SUPFAM" id="SSF52172">
    <property type="entry name" value="CheY-like"/>
    <property type="match status" value="1"/>
</dbReference>
<evidence type="ECO:0000256" key="2">
    <source>
        <dbReference type="ARBA" id="ARBA00023125"/>
    </source>
</evidence>
<dbReference type="InterPro" id="IPR001789">
    <property type="entry name" value="Sig_transdc_resp-reg_receiver"/>
</dbReference>
<dbReference type="InterPro" id="IPR018060">
    <property type="entry name" value="HTH_AraC"/>
</dbReference>
<feature type="domain" description="Response regulatory" evidence="6">
    <location>
        <begin position="3"/>
        <end position="120"/>
    </location>
</feature>
<gene>
    <name evidence="7" type="ORF">DFR57_101423</name>
</gene>
<dbReference type="EMBL" id="QPJJ01000001">
    <property type="protein sequence ID" value="RCW77547.1"/>
    <property type="molecule type" value="Genomic_DNA"/>
</dbReference>
<dbReference type="SUPFAM" id="SSF46689">
    <property type="entry name" value="Homeodomain-like"/>
    <property type="match status" value="2"/>
</dbReference>
<evidence type="ECO:0000256" key="1">
    <source>
        <dbReference type="ARBA" id="ARBA00023015"/>
    </source>
</evidence>
<evidence type="ECO:0000256" key="4">
    <source>
        <dbReference type="PROSITE-ProRule" id="PRU00169"/>
    </source>
</evidence>
<dbReference type="OrthoDB" id="9788446at2"/>
<organism evidence="7 8">
    <name type="scientific">Saliterribacillus persicus</name>
    <dbReference type="NCBI Taxonomy" id="930114"/>
    <lineage>
        <taxon>Bacteria</taxon>
        <taxon>Bacillati</taxon>
        <taxon>Bacillota</taxon>
        <taxon>Bacilli</taxon>
        <taxon>Bacillales</taxon>
        <taxon>Bacillaceae</taxon>
        <taxon>Saliterribacillus</taxon>
    </lineage>
</organism>
<dbReference type="InterPro" id="IPR018062">
    <property type="entry name" value="HTH_AraC-typ_CS"/>
</dbReference>
<comment type="caution">
    <text evidence="7">The sequence shown here is derived from an EMBL/GenBank/DDBJ whole genome shotgun (WGS) entry which is preliminary data.</text>
</comment>
<dbReference type="SMART" id="SM00448">
    <property type="entry name" value="REC"/>
    <property type="match status" value="1"/>
</dbReference>
<dbReference type="SMART" id="SM00342">
    <property type="entry name" value="HTH_ARAC"/>
    <property type="match status" value="1"/>
</dbReference>
<feature type="domain" description="HTH araC/xylS-type" evidence="5">
    <location>
        <begin position="361"/>
        <end position="459"/>
    </location>
</feature>
<keyword evidence="3" id="KW-0804">Transcription</keyword>
<dbReference type="InterPro" id="IPR009057">
    <property type="entry name" value="Homeodomain-like_sf"/>
</dbReference>
<dbReference type="Pfam" id="PF00072">
    <property type="entry name" value="Response_reg"/>
    <property type="match status" value="1"/>
</dbReference>
<evidence type="ECO:0000259" key="6">
    <source>
        <dbReference type="PROSITE" id="PS50110"/>
    </source>
</evidence>
<dbReference type="CDD" id="cd17536">
    <property type="entry name" value="REC_YesN-like"/>
    <property type="match status" value="1"/>
</dbReference>
<dbReference type="InterPro" id="IPR011006">
    <property type="entry name" value="CheY-like_superfamily"/>
</dbReference>
<evidence type="ECO:0000259" key="5">
    <source>
        <dbReference type="PROSITE" id="PS01124"/>
    </source>
</evidence>
<dbReference type="PROSITE" id="PS50110">
    <property type="entry name" value="RESPONSE_REGULATORY"/>
    <property type="match status" value="1"/>
</dbReference>
<evidence type="ECO:0000313" key="8">
    <source>
        <dbReference type="Proteomes" id="UP000252585"/>
    </source>
</evidence>